<evidence type="ECO:0000256" key="4">
    <source>
        <dbReference type="ARBA" id="ARBA00023136"/>
    </source>
</evidence>
<feature type="region of interest" description="Disordered" evidence="5">
    <location>
        <begin position="80"/>
        <end position="113"/>
    </location>
</feature>
<evidence type="ECO:0000256" key="3">
    <source>
        <dbReference type="ARBA" id="ARBA00022989"/>
    </source>
</evidence>
<evidence type="ECO:0000256" key="6">
    <source>
        <dbReference type="SAM" id="Phobius"/>
    </source>
</evidence>
<dbReference type="PANTHER" id="PTHR41335">
    <property type="entry name" value="MEMBRANE PROTEIN-RELATED"/>
    <property type="match status" value="1"/>
</dbReference>
<evidence type="ECO:0000256" key="2">
    <source>
        <dbReference type="ARBA" id="ARBA00022692"/>
    </source>
</evidence>
<reference evidence="8" key="1">
    <citation type="journal article" date="2014" name="Front. Microbiol.">
        <title>High frequency of phylogenetically diverse reductive dehalogenase-homologous genes in deep subseafloor sedimentary metagenomes.</title>
        <authorList>
            <person name="Kawai M."/>
            <person name="Futagami T."/>
            <person name="Toyoda A."/>
            <person name="Takaki Y."/>
            <person name="Nishi S."/>
            <person name="Hori S."/>
            <person name="Arai W."/>
            <person name="Tsubouchi T."/>
            <person name="Morono Y."/>
            <person name="Uchiyama I."/>
            <person name="Ito T."/>
            <person name="Fujiyama A."/>
            <person name="Inagaki F."/>
            <person name="Takami H."/>
        </authorList>
    </citation>
    <scope>NUCLEOTIDE SEQUENCE</scope>
    <source>
        <strain evidence="8">Expedition CK06-06</strain>
    </source>
</reference>
<feature type="compositionally biased region" description="Basic and acidic residues" evidence="5">
    <location>
        <begin position="80"/>
        <end position="100"/>
    </location>
</feature>
<evidence type="ECO:0000313" key="8">
    <source>
        <dbReference type="EMBL" id="GAG62119.1"/>
    </source>
</evidence>
<dbReference type="PANTHER" id="PTHR41335:SF1">
    <property type="entry name" value="MEMBRANE PROTEIN"/>
    <property type="match status" value="1"/>
</dbReference>
<protein>
    <recommendedName>
        <fullName evidence="7">Lipopolysaccharide assembly protein A domain-containing protein</fullName>
    </recommendedName>
</protein>
<dbReference type="GO" id="GO:0005886">
    <property type="term" value="C:plasma membrane"/>
    <property type="evidence" value="ECO:0007669"/>
    <property type="project" value="InterPro"/>
</dbReference>
<keyword evidence="2 6" id="KW-0812">Transmembrane</keyword>
<evidence type="ECO:0000256" key="5">
    <source>
        <dbReference type="SAM" id="MobiDB-lite"/>
    </source>
</evidence>
<keyword evidence="4 6" id="KW-0472">Membrane</keyword>
<proteinExistence type="predicted"/>
<organism evidence="8">
    <name type="scientific">marine sediment metagenome</name>
    <dbReference type="NCBI Taxonomy" id="412755"/>
    <lineage>
        <taxon>unclassified sequences</taxon>
        <taxon>metagenomes</taxon>
        <taxon>ecological metagenomes</taxon>
    </lineage>
</organism>
<gene>
    <name evidence="8" type="ORF">S01H4_00296</name>
</gene>
<evidence type="ECO:0000259" key="7">
    <source>
        <dbReference type="Pfam" id="PF06305"/>
    </source>
</evidence>
<dbReference type="AlphaFoldDB" id="X0YZ89"/>
<dbReference type="InterPro" id="IPR010445">
    <property type="entry name" value="LapA_dom"/>
</dbReference>
<keyword evidence="1" id="KW-1003">Cell membrane</keyword>
<keyword evidence="3 6" id="KW-1133">Transmembrane helix</keyword>
<comment type="caution">
    <text evidence="8">The sequence shown here is derived from an EMBL/GenBank/DDBJ whole genome shotgun (WGS) entry which is preliminary data.</text>
</comment>
<name>X0YZ89_9ZZZZ</name>
<evidence type="ECO:0000256" key="1">
    <source>
        <dbReference type="ARBA" id="ARBA00022475"/>
    </source>
</evidence>
<feature type="domain" description="Lipopolysaccharide assembly protein A" evidence="7">
    <location>
        <begin position="21"/>
        <end position="83"/>
    </location>
</feature>
<feature type="transmembrane region" description="Helical" evidence="6">
    <location>
        <begin position="39"/>
        <end position="59"/>
    </location>
</feature>
<sequence>MQLQLIVAIIVAILAVVFALQNAVPITVSFLTWRFESSLALVLLIVLALGILMSLLVSVPSRVKRTKLISSQKKKIQELESSLQRESESKTREETGIKIEEEIESEEPELPLE</sequence>
<accession>X0YZ89</accession>
<dbReference type="Pfam" id="PF06305">
    <property type="entry name" value="LapA_dom"/>
    <property type="match status" value="1"/>
</dbReference>
<dbReference type="EMBL" id="BART01000035">
    <property type="protein sequence ID" value="GAG62119.1"/>
    <property type="molecule type" value="Genomic_DNA"/>
</dbReference>
<feature type="compositionally biased region" description="Acidic residues" evidence="5">
    <location>
        <begin position="101"/>
        <end position="113"/>
    </location>
</feature>